<comment type="caution">
    <text evidence="1">The sequence shown here is derived from an EMBL/GenBank/DDBJ whole genome shotgun (WGS) entry which is preliminary data.</text>
</comment>
<evidence type="ECO:0000313" key="1">
    <source>
        <dbReference type="EMBL" id="MBB3941736.1"/>
    </source>
</evidence>
<sequence length="69" mass="7343">MNRGTGPLPHRYARRAHALDPDDRLIGTLTRAAPVDLPPISALGLETALEAMAPASKLAIAADIDCWLN</sequence>
<dbReference type="RefSeq" id="WP_183618926.1">
    <property type="nucleotide sequence ID" value="NZ_JACIDY010000017.1"/>
</dbReference>
<gene>
    <name evidence="1" type="ORF">GGR39_003417</name>
</gene>
<keyword evidence="2" id="KW-1185">Reference proteome</keyword>
<protein>
    <submittedName>
        <fullName evidence="1">Uncharacterized protein</fullName>
    </submittedName>
</protein>
<proteinExistence type="predicted"/>
<name>A0A7W6C1F3_9SPHN</name>
<reference evidence="1 2" key="1">
    <citation type="submission" date="2020-08" db="EMBL/GenBank/DDBJ databases">
        <title>Genomic Encyclopedia of Type Strains, Phase IV (KMG-IV): sequencing the most valuable type-strain genomes for metagenomic binning, comparative biology and taxonomic classification.</title>
        <authorList>
            <person name="Goeker M."/>
        </authorList>
    </citation>
    <scope>NUCLEOTIDE SEQUENCE [LARGE SCALE GENOMIC DNA]</scope>
    <source>
        <strain evidence="1 2">DSM 27568</strain>
    </source>
</reference>
<accession>A0A7W6C1F3</accession>
<evidence type="ECO:0000313" key="2">
    <source>
        <dbReference type="Proteomes" id="UP000561459"/>
    </source>
</evidence>
<dbReference type="Proteomes" id="UP000561459">
    <property type="component" value="Unassembled WGS sequence"/>
</dbReference>
<dbReference type="EMBL" id="JACIDY010000017">
    <property type="protein sequence ID" value="MBB3941736.1"/>
    <property type="molecule type" value="Genomic_DNA"/>
</dbReference>
<dbReference type="AlphaFoldDB" id="A0A7W6C1F3"/>
<organism evidence="1 2">
    <name type="scientific">Novosphingobium fluoreni</name>
    <dbReference type="NCBI Taxonomy" id="1391222"/>
    <lineage>
        <taxon>Bacteria</taxon>
        <taxon>Pseudomonadati</taxon>
        <taxon>Pseudomonadota</taxon>
        <taxon>Alphaproteobacteria</taxon>
        <taxon>Sphingomonadales</taxon>
        <taxon>Sphingomonadaceae</taxon>
        <taxon>Novosphingobium</taxon>
    </lineage>
</organism>